<evidence type="ECO:0000313" key="2">
    <source>
        <dbReference type="Proteomes" id="UP001387364"/>
    </source>
</evidence>
<dbReference type="PANTHER" id="PTHR48228">
    <property type="entry name" value="SUCCINYL-COA--D-CITRAMALATE COA-TRANSFERASE"/>
    <property type="match status" value="1"/>
</dbReference>
<dbReference type="Gene3D" id="3.40.50.10540">
    <property type="entry name" value="Crotonobetainyl-coa:carnitine coa-transferase, domain 1"/>
    <property type="match status" value="1"/>
</dbReference>
<keyword evidence="2" id="KW-1185">Reference proteome</keyword>
<evidence type="ECO:0000313" key="1">
    <source>
        <dbReference type="EMBL" id="WXB94744.1"/>
    </source>
</evidence>
<proteinExistence type="predicted"/>
<dbReference type="PANTHER" id="PTHR48228:SF5">
    <property type="entry name" value="ALPHA-METHYLACYL-COA RACEMASE"/>
    <property type="match status" value="1"/>
</dbReference>
<dbReference type="EMBL" id="CP147404">
    <property type="protein sequence ID" value="WXB94744.1"/>
    <property type="molecule type" value="Genomic_DNA"/>
</dbReference>
<dbReference type="InterPro" id="IPR023606">
    <property type="entry name" value="CoA-Trfase_III_dom_1_sf"/>
</dbReference>
<dbReference type="SUPFAM" id="SSF89796">
    <property type="entry name" value="CoA-transferase family III (CaiB/BaiF)"/>
    <property type="match status" value="1"/>
</dbReference>
<dbReference type="Proteomes" id="UP001387364">
    <property type="component" value="Chromosome"/>
</dbReference>
<dbReference type="Gene3D" id="3.30.1540.10">
    <property type="entry name" value="formyl-coa transferase, domain 3"/>
    <property type="match status" value="1"/>
</dbReference>
<reference evidence="1 2" key="1">
    <citation type="submission" date="2024-02" db="EMBL/GenBank/DDBJ databases">
        <title>Seven novel Bacillus-like species.</title>
        <authorList>
            <person name="Liu G."/>
        </authorList>
    </citation>
    <scope>NUCLEOTIDE SEQUENCE [LARGE SCALE GENOMIC DNA]</scope>
    <source>
        <strain evidence="1 2">FJAT-52991</strain>
    </source>
</reference>
<name>A0ABZ2NB35_9BACI</name>
<dbReference type="RefSeq" id="WP_338754576.1">
    <property type="nucleotide sequence ID" value="NZ_CP147404.1"/>
</dbReference>
<protein>
    <submittedName>
        <fullName evidence="1">CaiB/BaiF CoA-transferase family protein</fullName>
    </submittedName>
</protein>
<organism evidence="1 2">
    <name type="scientific">Bacillus kandeliae</name>
    <dbReference type="NCBI Taxonomy" id="3129297"/>
    <lineage>
        <taxon>Bacteria</taxon>
        <taxon>Bacillati</taxon>
        <taxon>Bacillota</taxon>
        <taxon>Bacilli</taxon>
        <taxon>Bacillales</taxon>
        <taxon>Bacillaceae</taxon>
        <taxon>Bacillus</taxon>
    </lineage>
</organism>
<dbReference type="InterPro" id="IPR050509">
    <property type="entry name" value="CoA-transferase_III"/>
</dbReference>
<sequence length="348" mass="39030">MLSGIKVLDFTQYLPGPYATLRLRDLGAEVIKIERPKGEPARALSDGKVFQGNNRNKESLAFDLKNKTDQQKVMDLIHSADVVVESFRPGVMASLGLGYEELRHLHTSLVYCSLTGYGQTGELSTLGSHDLNYMALSGMLSQMKDESGRPVHPTLTFADLIGGLAASEAIIAALLKRERDGQGSYIDLAITDAVMSLLTTHMQYPQGNGVPELDGNLISYHIYETKDQRFISLAALEPQFWSNFCDAVQKQEWLPHHFEKAEKGNQVYKEVCQLFQSRSFDDWVLFSQQTDCCMAPIYEINELKDSCYNQHRGMIVESPWNDLQVFTAARPSHLQAPPTLNSYSINEK</sequence>
<dbReference type="InterPro" id="IPR044855">
    <property type="entry name" value="CoA-Trfase_III_dom3_sf"/>
</dbReference>
<dbReference type="InterPro" id="IPR003673">
    <property type="entry name" value="CoA-Trfase_fam_III"/>
</dbReference>
<accession>A0ABZ2NB35</accession>
<dbReference type="Pfam" id="PF02515">
    <property type="entry name" value="CoA_transf_3"/>
    <property type="match status" value="1"/>
</dbReference>
<gene>
    <name evidence="1" type="ORF">WDJ61_09005</name>
</gene>